<dbReference type="Pfam" id="PF03591">
    <property type="entry name" value="AzlC"/>
    <property type="match status" value="1"/>
</dbReference>
<dbReference type="PATRIC" id="fig|1705565.3.peg.3399"/>
<comment type="similarity">
    <text evidence="2">Belongs to the AzlC family.</text>
</comment>
<keyword evidence="3" id="KW-0813">Transport</keyword>
<dbReference type="InterPro" id="IPR011606">
    <property type="entry name" value="Brnchd-chn_aa_trnsp_permease"/>
</dbReference>
<evidence type="ECO:0000256" key="6">
    <source>
        <dbReference type="ARBA" id="ARBA00022989"/>
    </source>
</evidence>
<proteinExistence type="inferred from homology"/>
<evidence type="ECO:0000256" key="8">
    <source>
        <dbReference type="SAM" id="Phobius"/>
    </source>
</evidence>
<dbReference type="PANTHER" id="PTHR34979">
    <property type="entry name" value="INNER MEMBRANE PROTEIN YGAZ"/>
    <property type="match status" value="1"/>
</dbReference>
<evidence type="ECO:0000313" key="10">
    <source>
        <dbReference type="Proteomes" id="UP000036932"/>
    </source>
</evidence>
<evidence type="ECO:0000256" key="7">
    <source>
        <dbReference type="ARBA" id="ARBA00023136"/>
    </source>
</evidence>
<dbReference type="RefSeq" id="WP_054402030.1">
    <property type="nucleotide sequence ID" value="NZ_LIUT01000001.1"/>
</dbReference>
<dbReference type="GO" id="GO:0005886">
    <property type="term" value="C:plasma membrane"/>
    <property type="evidence" value="ECO:0007669"/>
    <property type="project" value="UniProtKB-SubCell"/>
</dbReference>
<comment type="subcellular location">
    <subcellularLocation>
        <location evidence="1">Cell membrane</location>
        <topology evidence="1">Multi-pass membrane protein</topology>
    </subcellularLocation>
</comment>
<sequence length="244" mass="25894">MSTKTEHQLAQGVEDSLGTYFQGFKDCIPTLLGYLSIGFAAGVVERTAGFSLLEIGLISLLLYAGSGQFIAAGMLAAASPILSIIVTIFFVNARHLLLSAAIAPYFKGLSLGKSFFIGSLLTDETFGVAAAKATEQKRLGYKWMVGLNITAYLFWCAANVVGGLVGDWIAEPEKLGLDFALPGMFIGLLALQWISRKKYKLDFMVVVAAAVTLMAVSTILPGSAAVIIAIIAAATAGMVIERWK</sequence>
<keyword evidence="4" id="KW-1003">Cell membrane</keyword>
<keyword evidence="10" id="KW-1185">Reference proteome</keyword>
<feature type="transmembrane region" description="Helical" evidence="8">
    <location>
        <begin position="145"/>
        <end position="169"/>
    </location>
</feature>
<evidence type="ECO:0000256" key="2">
    <source>
        <dbReference type="ARBA" id="ARBA00010735"/>
    </source>
</evidence>
<dbReference type="OrthoDB" id="3177005at2"/>
<dbReference type="PANTHER" id="PTHR34979:SF1">
    <property type="entry name" value="INNER MEMBRANE PROTEIN YGAZ"/>
    <property type="match status" value="1"/>
</dbReference>
<comment type="caution">
    <text evidence="9">The sequence shown here is derived from an EMBL/GenBank/DDBJ whole genome shotgun (WGS) entry which is preliminary data.</text>
</comment>
<evidence type="ECO:0000256" key="4">
    <source>
        <dbReference type="ARBA" id="ARBA00022475"/>
    </source>
</evidence>
<reference evidence="10" key="1">
    <citation type="submission" date="2015-08" db="EMBL/GenBank/DDBJ databases">
        <title>Genome sequencing project for genomic taxonomy and phylogenomics of Bacillus-like bacteria.</title>
        <authorList>
            <person name="Liu B."/>
            <person name="Wang J."/>
            <person name="Zhu Y."/>
            <person name="Liu G."/>
            <person name="Chen Q."/>
            <person name="Chen Z."/>
            <person name="Lan J."/>
            <person name="Che J."/>
            <person name="Ge C."/>
            <person name="Shi H."/>
            <person name="Pan Z."/>
            <person name="Liu X."/>
        </authorList>
    </citation>
    <scope>NUCLEOTIDE SEQUENCE [LARGE SCALE GENOMIC DNA]</scope>
    <source>
        <strain evidence="10">FJAT-22460</strain>
    </source>
</reference>
<organism evidence="9 10">
    <name type="scientific">Paenibacillus solani</name>
    <dbReference type="NCBI Taxonomy" id="1705565"/>
    <lineage>
        <taxon>Bacteria</taxon>
        <taxon>Bacillati</taxon>
        <taxon>Bacillota</taxon>
        <taxon>Bacilli</taxon>
        <taxon>Bacillales</taxon>
        <taxon>Paenibacillaceae</taxon>
        <taxon>Paenibacillus</taxon>
    </lineage>
</organism>
<protein>
    <submittedName>
        <fullName evidence="9">Branched-chain amino acid ABC transporter permease</fullName>
    </submittedName>
</protein>
<feature type="transmembrane region" description="Helical" evidence="8">
    <location>
        <begin position="175"/>
        <end position="194"/>
    </location>
</feature>
<dbReference type="GO" id="GO:1903785">
    <property type="term" value="P:L-valine transmembrane transport"/>
    <property type="evidence" value="ECO:0007669"/>
    <property type="project" value="TreeGrafter"/>
</dbReference>
<feature type="transmembrane region" description="Helical" evidence="8">
    <location>
        <begin position="69"/>
        <end position="91"/>
    </location>
</feature>
<dbReference type="EMBL" id="LIUT01000001">
    <property type="protein sequence ID" value="KOR89011.1"/>
    <property type="molecule type" value="Genomic_DNA"/>
</dbReference>
<accession>A0A0M1P3F1</accession>
<gene>
    <name evidence="9" type="ORF">AM231_07400</name>
</gene>
<keyword evidence="7 8" id="KW-0472">Membrane</keyword>
<evidence type="ECO:0000256" key="5">
    <source>
        <dbReference type="ARBA" id="ARBA00022692"/>
    </source>
</evidence>
<feature type="transmembrane region" description="Helical" evidence="8">
    <location>
        <begin position="226"/>
        <end position="243"/>
    </location>
</feature>
<evidence type="ECO:0000256" key="1">
    <source>
        <dbReference type="ARBA" id="ARBA00004651"/>
    </source>
</evidence>
<evidence type="ECO:0000313" key="9">
    <source>
        <dbReference type="EMBL" id="KOR89011.1"/>
    </source>
</evidence>
<keyword evidence="5 8" id="KW-0812">Transmembrane</keyword>
<dbReference type="Proteomes" id="UP000036932">
    <property type="component" value="Unassembled WGS sequence"/>
</dbReference>
<dbReference type="AlphaFoldDB" id="A0A0M1P3F1"/>
<evidence type="ECO:0000256" key="3">
    <source>
        <dbReference type="ARBA" id="ARBA00022448"/>
    </source>
</evidence>
<name>A0A0M1P3F1_9BACL</name>
<keyword evidence="6 8" id="KW-1133">Transmembrane helix</keyword>